<keyword evidence="3" id="KW-1185">Reference proteome</keyword>
<dbReference type="InterPro" id="IPR025644">
    <property type="entry name" value="DUF4344"/>
</dbReference>
<evidence type="ECO:0000256" key="1">
    <source>
        <dbReference type="SAM" id="SignalP"/>
    </source>
</evidence>
<gene>
    <name evidence="2" type="ORF">NNL38_21690</name>
</gene>
<evidence type="ECO:0000313" key="3">
    <source>
        <dbReference type="Proteomes" id="UP001057998"/>
    </source>
</evidence>
<sequence length="254" mass="28791">MKVFGSLLLAGLLSGGALAAQPSIVVEYQTPQGKNETQIRQLIEQSEVNDTLVALSKSYFVFDQTLTVNYGGEDGPMYDPEVHMVSIPYGFVSEAIRYFRDNEDQQTSGNTPTLSAMDTLLHTLLHEAGHAYIVDQNIPVLGKEEDAVDNFATLMMIRYVEGGDEAAISAANMFAYESNDRPDYYDFGEYIDEHSFDLQRYFSTLCLVYGSDPKQHAKLLDEVEKDYLAERKEFCIENYQQLDQNWHVYLTEQP</sequence>
<feature type="chain" id="PRO_5047508801" evidence="1">
    <location>
        <begin position="20"/>
        <end position="254"/>
    </location>
</feature>
<protein>
    <submittedName>
        <fullName evidence="2">DUF4344 domain-containing metallopeptidase</fullName>
    </submittedName>
</protein>
<dbReference type="Pfam" id="PF14247">
    <property type="entry name" value="DUF4344"/>
    <property type="match status" value="1"/>
</dbReference>
<dbReference type="Proteomes" id="UP001057998">
    <property type="component" value="Chromosome 2"/>
</dbReference>
<reference evidence="2" key="1">
    <citation type="submission" date="2022-07" db="EMBL/GenBank/DDBJ databases">
        <title>Genome sequencing of Photobacterium atrarenae GJH2-4.</title>
        <authorList>
            <person name="Park S.-J."/>
        </authorList>
    </citation>
    <scope>NUCLEOTIDE SEQUENCE</scope>
    <source>
        <strain evidence="2">GJH2-4</strain>
    </source>
</reference>
<proteinExistence type="predicted"/>
<keyword evidence="1" id="KW-0732">Signal</keyword>
<organism evidence="2 3">
    <name type="scientific">Photobacterium atrarenae</name>
    <dbReference type="NCBI Taxonomy" id="865757"/>
    <lineage>
        <taxon>Bacteria</taxon>
        <taxon>Pseudomonadati</taxon>
        <taxon>Pseudomonadota</taxon>
        <taxon>Gammaproteobacteria</taxon>
        <taxon>Vibrionales</taxon>
        <taxon>Vibrionaceae</taxon>
        <taxon>Photobacterium</taxon>
    </lineage>
</organism>
<dbReference type="RefSeq" id="WP_255390945.1">
    <property type="nucleotide sequence ID" value="NZ_CP101509.1"/>
</dbReference>
<dbReference type="EMBL" id="CP101509">
    <property type="protein sequence ID" value="UTV29627.1"/>
    <property type="molecule type" value="Genomic_DNA"/>
</dbReference>
<accession>A0ABY5GK68</accession>
<feature type="signal peptide" evidence="1">
    <location>
        <begin position="1"/>
        <end position="19"/>
    </location>
</feature>
<name>A0ABY5GK68_9GAMM</name>
<evidence type="ECO:0000313" key="2">
    <source>
        <dbReference type="EMBL" id="UTV29627.1"/>
    </source>
</evidence>